<evidence type="ECO:0000313" key="1">
    <source>
        <dbReference type="EMBL" id="SPW74273.1"/>
    </source>
</evidence>
<proteinExistence type="predicted"/>
<evidence type="ECO:0000313" key="2">
    <source>
        <dbReference type="Proteomes" id="UP000250991"/>
    </source>
</evidence>
<reference evidence="1 2" key="1">
    <citation type="submission" date="2018-06" db="EMBL/GenBank/DDBJ databases">
        <authorList>
            <consortium name="Pathogen Informatics"/>
            <person name="Doyle S."/>
        </authorList>
    </citation>
    <scope>NUCLEOTIDE SEQUENCE [LARGE SCALE GENOMIC DNA]</scope>
    <source>
        <strain evidence="1 2">NCTC8009</strain>
    </source>
</reference>
<dbReference type="Proteomes" id="UP000250991">
    <property type="component" value="Unassembled WGS sequence"/>
</dbReference>
<name>A0A2X1LD92_ECOLX</name>
<protein>
    <submittedName>
        <fullName evidence="1">Uncharacterized protein</fullName>
    </submittedName>
</protein>
<sequence length="211" mass="23822">MFRLITPWNHRQHSGLRWGAVINAFDEKHISKDDFADAVSVNRLVEMATRRARELKDGDYVNELPDTLKSATWQDYVSLKNGGATESEIAERLEQAESKREEQAAVAEARADEAANDDYIIVVNDKPIRAKARVRGRWWSVSEDVGAVYLIADQPGSSTIRNAKDAIKKIGGRFWNFEANPVADVNFDRPAWMVSTRYSVDELRKIIADAA</sequence>
<dbReference type="EMBL" id="UARW01000007">
    <property type="protein sequence ID" value="SPW74273.1"/>
    <property type="molecule type" value="Genomic_DNA"/>
</dbReference>
<gene>
    <name evidence="1" type="ORF">NCTC8009_00685</name>
</gene>
<accession>A0A2X1LD92</accession>
<organism evidence="1 2">
    <name type="scientific">Escherichia coli</name>
    <dbReference type="NCBI Taxonomy" id="562"/>
    <lineage>
        <taxon>Bacteria</taxon>
        <taxon>Pseudomonadati</taxon>
        <taxon>Pseudomonadota</taxon>
        <taxon>Gammaproteobacteria</taxon>
        <taxon>Enterobacterales</taxon>
        <taxon>Enterobacteriaceae</taxon>
        <taxon>Escherichia</taxon>
    </lineage>
</organism>
<dbReference type="AlphaFoldDB" id="A0A2X1LD92"/>